<name>A0A4Y2LN34_ARAVE</name>
<gene>
    <name evidence="1" type="ORF">AVEN_52279_1</name>
</gene>
<comment type="caution">
    <text evidence="1">The sequence shown here is derived from an EMBL/GenBank/DDBJ whole genome shotgun (WGS) entry which is preliminary data.</text>
</comment>
<dbReference type="EMBL" id="BGPR01006034">
    <property type="protein sequence ID" value="GBN15520.1"/>
    <property type="molecule type" value="Genomic_DNA"/>
</dbReference>
<accession>A0A4Y2LN34</accession>
<evidence type="ECO:0000313" key="2">
    <source>
        <dbReference type="Proteomes" id="UP000499080"/>
    </source>
</evidence>
<proteinExistence type="predicted"/>
<protein>
    <submittedName>
        <fullName evidence="1">Uncharacterized protein</fullName>
    </submittedName>
</protein>
<keyword evidence="2" id="KW-1185">Reference proteome</keyword>
<dbReference type="AlphaFoldDB" id="A0A4Y2LN34"/>
<reference evidence="1 2" key="1">
    <citation type="journal article" date="2019" name="Sci. Rep.">
        <title>Orb-weaving spider Araneus ventricosus genome elucidates the spidroin gene catalogue.</title>
        <authorList>
            <person name="Kono N."/>
            <person name="Nakamura H."/>
            <person name="Ohtoshi R."/>
            <person name="Moran D.A.P."/>
            <person name="Shinohara A."/>
            <person name="Yoshida Y."/>
            <person name="Fujiwara M."/>
            <person name="Mori M."/>
            <person name="Tomita M."/>
            <person name="Arakawa K."/>
        </authorList>
    </citation>
    <scope>NUCLEOTIDE SEQUENCE [LARGE SCALE GENOMIC DNA]</scope>
</reference>
<dbReference type="Proteomes" id="UP000499080">
    <property type="component" value="Unassembled WGS sequence"/>
</dbReference>
<sequence>MKARRYPNLHYKTSSWKIIKISCTDDLLHCLTFAKHCICNSSKEEMANRIPFIGLEMNKWPECCEIASGGHCWCHWCMIELTRKNSPFQTYR</sequence>
<organism evidence="1 2">
    <name type="scientific">Araneus ventricosus</name>
    <name type="common">Orbweaver spider</name>
    <name type="synonym">Epeira ventricosa</name>
    <dbReference type="NCBI Taxonomy" id="182803"/>
    <lineage>
        <taxon>Eukaryota</taxon>
        <taxon>Metazoa</taxon>
        <taxon>Ecdysozoa</taxon>
        <taxon>Arthropoda</taxon>
        <taxon>Chelicerata</taxon>
        <taxon>Arachnida</taxon>
        <taxon>Araneae</taxon>
        <taxon>Araneomorphae</taxon>
        <taxon>Entelegynae</taxon>
        <taxon>Araneoidea</taxon>
        <taxon>Araneidae</taxon>
        <taxon>Araneus</taxon>
    </lineage>
</organism>
<evidence type="ECO:0000313" key="1">
    <source>
        <dbReference type="EMBL" id="GBN15520.1"/>
    </source>
</evidence>